<dbReference type="EMBL" id="UINC01001801">
    <property type="protein sequence ID" value="SUZ89057.1"/>
    <property type="molecule type" value="Genomic_DNA"/>
</dbReference>
<dbReference type="AlphaFoldDB" id="A0A381RGP9"/>
<sequence length="46" mass="4862">MVTGGGASQPDPGTRMNCCGCFLPDLTGFTIYRHQGDRLPPPENGP</sequence>
<organism evidence="1">
    <name type="scientific">marine metagenome</name>
    <dbReference type="NCBI Taxonomy" id="408172"/>
    <lineage>
        <taxon>unclassified sequences</taxon>
        <taxon>metagenomes</taxon>
        <taxon>ecological metagenomes</taxon>
    </lineage>
</organism>
<accession>A0A381RGP9</accession>
<name>A0A381RGP9_9ZZZZ</name>
<evidence type="ECO:0000313" key="1">
    <source>
        <dbReference type="EMBL" id="SUZ89057.1"/>
    </source>
</evidence>
<reference evidence="1" key="1">
    <citation type="submission" date="2018-05" db="EMBL/GenBank/DDBJ databases">
        <authorList>
            <person name="Lanie J.A."/>
            <person name="Ng W.-L."/>
            <person name="Kazmierczak K.M."/>
            <person name="Andrzejewski T.M."/>
            <person name="Davidsen T.M."/>
            <person name="Wayne K.J."/>
            <person name="Tettelin H."/>
            <person name="Glass J.I."/>
            <person name="Rusch D."/>
            <person name="Podicherti R."/>
            <person name="Tsui H.-C.T."/>
            <person name="Winkler M.E."/>
        </authorList>
    </citation>
    <scope>NUCLEOTIDE SEQUENCE</scope>
</reference>
<proteinExistence type="predicted"/>
<gene>
    <name evidence="1" type="ORF">METZ01_LOCUS41911</name>
</gene>
<protein>
    <submittedName>
        <fullName evidence="1">Uncharacterized protein</fullName>
    </submittedName>
</protein>